<reference evidence="2" key="1">
    <citation type="submission" date="2018-02" db="EMBL/GenBank/DDBJ databases">
        <authorList>
            <person name="Cohen D.B."/>
            <person name="Kent A.D."/>
        </authorList>
    </citation>
    <scope>NUCLEOTIDE SEQUENCE</scope>
</reference>
<evidence type="ECO:0000256" key="1">
    <source>
        <dbReference type="SAM" id="MobiDB-lite"/>
    </source>
</evidence>
<dbReference type="EMBL" id="OIVN01000190">
    <property type="protein sequence ID" value="SPC75939.1"/>
    <property type="molecule type" value="Genomic_DNA"/>
</dbReference>
<name>A0A2N9EMX1_FAGSY</name>
<feature type="compositionally biased region" description="Low complexity" evidence="1">
    <location>
        <begin position="133"/>
        <end position="146"/>
    </location>
</feature>
<dbReference type="Gene3D" id="1.20.120.1750">
    <property type="match status" value="1"/>
</dbReference>
<sequence length="249" mass="28197">MQTVHLEKLSDLQCTPESQLKFITEAWMQIVECRRVLKWTYAYGYYLPEPEHAKKQFFEYLQGEAESGLERLHQCAEKELQQFLNTESKPPNDFNDFRTKLAGLTSVTRNYFENLVRALENGLSDVDSNGACSKTSTKSVGGSSKGRVGRGKGTTTRTGGSSKTAPVKILIQISKTDGEQTPLTSREQKVDLRVIPSVEGFGGSSFAEAIERGWKKEKIEKKWNNSLKKCQPLVCRECCRKHYNVWLCI</sequence>
<organism evidence="2">
    <name type="scientific">Fagus sylvatica</name>
    <name type="common">Beechnut</name>
    <dbReference type="NCBI Taxonomy" id="28930"/>
    <lineage>
        <taxon>Eukaryota</taxon>
        <taxon>Viridiplantae</taxon>
        <taxon>Streptophyta</taxon>
        <taxon>Embryophyta</taxon>
        <taxon>Tracheophyta</taxon>
        <taxon>Spermatophyta</taxon>
        <taxon>Magnoliopsida</taxon>
        <taxon>eudicotyledons</taxon>
        <taxon>Gunneridae</taxon>
        <taxon>Pentapetalae</taxon>
        <taxon>rosids</taxon>
        <taxon>fabids</taxon>
        <taxon>Fagales</taxon>
        <taxon>Fagaceae</taxon>
        <taxon>Fagus</taxon>
    </lineage>
</organism>
<gene>
    <name evidence="2" type="ORF">FSB_LOCUS3821</name>
</gene>
<feature type="region of interest" description="Disordered" evidence="1">
    <location>
        <begin position="131"/>
        <end position="162"/>
    </location>
</feature>
<dbReference type="AlphaFoldDB" id="A0A2N9EMX1"/>
<evidence type="ECO:0008006" key="3">
    <source>
        <dbReference type="Google" id="ProtNLM"/>
    </source>
</evidence>
<evidence type="ECO:0000313" key="2">
    <source>
        <dbReference type="EMBL" id="SPC75939.1"/>
    </source>
</evidence>
<accession>A0A2N9EMX1</accession>
<protein>
    <recommendedName>
        <fullName evidence="3">E3 ubiquitin-protein ligase ARI7</fullName>
    </recommendedName>
</protein>
<proteinExistence type="predicted"/>
<feature type="compositionally biased region" description="Low complexity" evidence="1">
    <location>
        <begin position="153"/>
        <end position="162"/>
    </location>
</feature>